<dbReference type="Proteomes" id="UP001182991">
    <property type="component" value="Unassembled WGS sequence"/>
</dbReference>
<dbReference type="PANTHER" id="PTHR30041">
    <property type="entry name" value="ARSENATE REDUCTASE"/>
    <property type="match status" value="1"/>
</dbReference>
<gene>
    <name evidence="3" type="ORF">RLT85_07710</name>
</gene>
<accession>A0ABU2KIN4</accession>
<evidence type="ECO:0000256" key="1">
    <source>
        <dbReference type="ARBA" id="ARBA00007198"/>
    </source>
</evidence>
<dbReference type="PROSITE" id="PS51353">
    <property type="entry name" value="ARSC"/>
    <property type="match status" value="1"/>
</dbReference>
<dbReference type="InterPro" id="IPR036249">
    <property type="entry name" value="Thioredoxin-like_sf"/>
</dbReference>
<dbReference type="EMBL" id="JAVRBG010000006">
    <property type="protein sequence ID" value="MDT0294518.1"/>
    <property type="molecule type" value="Genomic_DNA"/>
</dbReference>
<name>A0ABU2KIN4_9FLAO</name>
<organism evidence="3 4">
    <name type="scientific">Mesonia ostreae</name>
    <dbReference type="NCBI Taxonomy" id="861110"/>
    <lineage>
        <taxon>Bacteria</taxon>
        <taxon>Pseudomonadati</taxon>
        <taxon>Bacteroidota</taxon>
        <taxon>Flavobacteriia</taxon>
        <taxon>Flavobacteriales</taxon>
        <taxon>Flavobacteriaceae</taxon>
        <taxon>Mesonia</taxon>
    </lineage>
</organism>
<sequence>MKKVYYLSTCDTCKRILKEVNLPSDFVKQDVKKEALTEVEVEELYALSKSYESLFNKRAKLYKERDLKNKSLSEEDYKNLLLEQYTFLKRPVFVIEDKIFIGNSKKTVEELKNHLNA</sequence>
<dbReference type="InterPro" id="IPR006660">
    <property type="entry name" value="Arsenate_reductase-like"/>
</dbReference>
<dbReference type="RefSeq" id="WP_311401452.1">
    <property type="nucleotide sequence ID" value="NZ_JAVRBG010000006.1"/>
</dbReference>
<evidence type="ECO:0000313" key="4">
    <source>
        <dbReference type="Proteomes" id="UP001182991"/>
    </source>
</evidence>
<comment type="similarity">
    <text evidence="1 2">Belongs to the ArsC family.</text>
</comment>
<evidence type="ECO:0000313" key="3">
    <source>
        <dbReference type="EMBL" id="MDT0294518.1"/>
    </source>
</evidence>
<dbReference type="SUPFAM" id="SSF52833">
    <property type="entry name" value="Thioredoxin-like"/>
    <property type="match status" value="1"/>
</dbReference>
<dbReference type="Gene3D" id="3.40.30.10">
    <property type="entry name" value="Glutaredoxin"/>
    <property type="match status" value="1"/>
</dbReference>
<dbReference type="Pfam" id="PF03960">
    <property type="entry name" value="ArsC"/>
    <property type="match status" value="1"/>
</dbReference>
<evidence type="ECO:0000256" key="2">
    <source>
        <dbReference type="PROSITE-ProRule" id="PRU01282"/>
    </source>
</evidence>
<proteinExistence type="inferred from homology"/>
<keyword evidence="4" id="KW-1185">Reference proteome</keyword>
<protein>
    <submittedName>
        <fullName evidence="3">ArsC/Spx/MgsR family protein</fullName>
    </submittedName>
</protein>
<reference evidence="4" key="1">
    <citation type="submission" date="2023-07" db="EMBL/GenBank/DDBJ databases">
        <title>Isolating and identifying novel microbial strains from the Mariana Trench.</title>
        <authorList>
            <person name="Fu H."/>
        </authorList>
    </citation>
    <scope>NUCLEOTIDE SEQUENCE [LARGE SCALE GENOMIC DNA]</scope>
    <source>
        <strain evidence="4">T-y2</strain>
    </source>
</reference>
<comment type="caution">
    <text evidence="3">The sequence shown here is derived from an EMBL/GenBank/DDBJ whole genome shotgun (WGS) entry which is preliminary data.</text>
</comment>
<dbReference type="PANTHER" id="PTHR30041:SF8">
    <property type="entry name" value="PROTEIN YFFB"/>
    <property type="match status" value="1"/>
</dbReference>